<keyword evidence="2" id="KW-0418">Kinase</keyword>
<dbReference type="InterPro" id="IPR011611">
    <property type="entry name" value="PfkB_dom"/>
</dbReference>
<dbReference type="Proteomes" id="UP000604475">
    <property type="component" value="Unassembled WGS sequence"/>
</dbReference>
<evidence type="ECO:0000256" key="1">
    <source>
        <dbReference type="ARBA" id="ARBA00022679"/>
    </source>
</evidence>
<dbReference type="GO" id="GO:0006796">
    <property type="term" value="P:phosphate-containing compound metabolic process"/>
    <property type="evidence" value="ECO:0007669"/>
    <property type="project" value="UniProtKB-ARBA"/>
</dbReference>
<dbReference type="InterPro" id="IPR002139">
    <property type="entry name" value="Ribo/fructo_kinase"/>
</dbReference>
<dbReference type="Gene3D" id="3.40.1190.20">
    <property type="match status" value="1"/>
</dbReference>
<dbReference type="Pfam" id="PF00294">
    <property type="entry name" value="PfkB"/>
    <property type="match status" value="1"/>
</dbReference>
<dbReference type="SUPFAM" id="SSF53613">
    <property type="entry name" value="Ribokinase-like"/>
    <property type="match status" value="1"/>
</dbReference>
<name>A0A937RSV5_9ACTN</name>
<dbReference type="PANTHER" id="PTHR10584">
    <property type="entry name" value="SUGAR KINASE"/>
    <property type="match status" value="1"/>
</dbReference>
<evidence type="ECO:0000313" key="4">
    <source>
        <dbReference type="EMBL" id="MBL7632724.1"/>
    </source>
</evidence>
<dbReference type="RefSeq" id="WP_203004065.1">
    <property type="nucleotide sequence ID" value="NZ_JADWYU010000190.1"/>
</dbReference>
<accession>A0A937RSV5</accession>
<dbReference type="GO" id="GO:0016301">
    <property type="term" value="F:kinase activity"/>
    <property type="evidence" value="ECO:0007669"/>
    <property type="project" value="UniProtKB-KW"/>
</dbReference>
<dbReference type="GO" id="GO:0005829">
    <property type="term" value="C:cytosol"/>
    <property type="evidence" value="ECO:0007669"/>
    <property type="project" value="TreeGrafter"/>
</dbReference>
<sequence length="318" mass="33490">MTRAEPVAAPRPTSELRFVVVGAYHVDCLISTPRLPDWGDDLRPESIRTIPGGKGLNQSVTLARAGAHVQAVGVLGVDPVGSSLHATLAAEGVDVTMITRHPTVPTPACLVFTAPDGRNAFVWRPPDEYAVTPEVIAHAEKAIRDADAVLLTFEAPEPISRVAEIARAAGTTVIVNPAPRPADRSQFDAVRWDLVDVLIPNEAEARALLPDDHPGRAGPAEKLAEAVGEALAVPLVCVTLAERGCAVYDGARTRAYPAHPTEVLDTTGASDVFTAIFSAHHVARADQAEAVHRAQAAAALTITRPGAYEALPTRADLA</sequence>
<reference evidence="4" key="1">
    <citation type="submission" date="2020-12" db="EMBL/GenBank/DDBJ databases">
        <title>Genomic characterization of non-nitrogen-fixing Frankia strains.</title>
        <authorList>
            <person name="Carlos-Shanley C."/>
            <person name="Guerra T."/>
            <person name="Hahn D."/>
        </authorList>
    </citation>
    <scope>NUCLEOTIDE SEQUENCE</scope>
    <source>
        <strain evidence="4">CN6</strain>
    </source>
</reference>
<dbReference type="PANTHER" id="PTHR10584:SF166">
    <property type="entry name" value="RIBOKINASE"/>
    <property type="match status" value="1"/>
</dbReference>
<feature type="domain" description="Carbohydrate kinase PfkB" evidence="3">
    <location>
        <begin position="19"/>
        <end position="314"/>
    </location>
</feature>
<dbReference type="InterPro" id="IPR029056">
    <property type="entry name" value="Ribokinase-like"/>
</dbReference>
<protein>
    <submittedName>
        <fullName evidence="4">Ribokinase</fullName>
    </submittedName>
</protein>
<dbReference type="AlphaFoldDB" id="A0A937RSV5"/>
<evidence type="ECO:0000256" key="2">
    <source>
        <dbReference type="ARBA" id="ARBA00022777"/>
    </source>
</evidence>
<dbReference type="EMBL" id="JAEACQ010000347">
    <property type="protein sequence ID" value="MBL7632724.1"/>
    <property type="molecule type" value="Genomic_DNA"/>
</dbReference>
<proteinExistence type="predicted"/>
<organism evidence="4 5">
    <name type="scientific">Frankia nepalensis</name>
    <dbReference type="NCBI Taxonomy" id="1836974"/>
    <lineage>
        <taxon>Bacteria</taxon>
        <taxon>Bacillati</taxon>
        <taxon>Actinomycetota</taxon>
        <taxon>Actinomycetes</taxon>
        <taxon>Frankiales</taxon>
        <taxon>Frankiaceae</taxon>
        <taxon>Frankia</taxon>
    </lineage>
</organism>
<gene>
    <name evidence="4" type="ORF">I7412_37340</name>
</gene>
<evidence type="ECO:0000313" key="5">
    <source>
        <dbReference type="Proteomes" id="UP000604475"/>
    </source>
</evidence>
<keyword evidence="1" id="KW-0808">Transferase</keyword>
<comment type="caution">
    <text evidence="4">The sequence shown here is derived from an EMBL/GenBank/DDBJ whole genome shotgun (WGS) entry which is preliminary data.</text>
</comment>
<dbReference type="PRINTS" id="PR00990">
    <property type="entry name" value="RIBOKINASE"/>
</dbReference>
<keyword evidence="5" id="KW-1185">Reference proteome</keyword>
<evidence type="ECO:0000259" key="3">
    <source>
        <dbReference type="Pfam" id="PF00294"/>
    </source>
</evidence>